<dbReference type="Gene3D" id="3.40.50.300">
    <property type="entry name" value="P-loop containing nucleotide triphosphate hydrolases"/>
    <property type="match status" value="1"/>
</dbReference>
<organism evidence="2 3">
    <name type="scientific">Plebeiibacterium marinum</name>
    <dbReference type="NCBI Taxonomy" id="2992111"/>
    <lineage>
        <taxon>Bacteria</taxon>
        <taxon>Pseudomonadati</taxon>
        <taxon>Bacteroidota</taxon>
        <taxon>Bacteroidia</taxon>
        <taxon>Marinilabiliales</taxon>
        <taxon>Marinilabiliaceae</taxon>
        <taxon>Plebeiibacterium</taxon>
    </lineage>
</organism>
<dbReference type="PANTHER" id="PTHR40396">
    <property type="entry name" value="ATPASE-LIKE PROTEIN"/>
    <property type="match status" value="1"/>
</dbReference>
<feature type="domain" description="ATPase AAA-type core" evidence="1">
    <location>
        <begin position="46"/>
        <end position="372"/>
    </location>
</feature>
<dbReference type="GO" id="GO:0016887">
    <property type="term" value="F:ATP hydrolysis activity"/>
    <property type="evidence" value="ECO:0007669"/>
    <property type="project" value="InterPro"/>
</dbReference>
<sequence length="424" mass="49006">MIQELKIKNFLSFKDEVVFSFEATSDKTLENYYVAEQPDGTRLLKLAMVYGANASGKSNLIAAFQFLNDFTSNIPEEKGMDTQFVPFMFDKTILKPGVLELIFYPNGKKYKYQLIINPSEVLEEKLFFYPGTQPAVVFERTFNEKSKTSIIEFGAKINISNQAKEAIQLKTLKNTSVLAAYNQVNLSIAEIDTVNEWFEDQYLNSIDPYMDLTGYSDDAIQKSNDVKEHVLEFLKEADFNITDVKFEDKIRKLPDFLLKNIDSSPFSDEQKEQIKKEKAIHIEETVFTHKVLMDGEEKYFSLPERRQSKGTLRYYGLSAPFYHTIQRNAFLPIDEIGSALHPLLVIHFISEFLKKSERAQLLFTTHNMSLLNEKDILRKDAIWFTEKKEDGATDLFSMSDFNFRKELSFFNAYKIGKFGAIPEL</sequence>
<dbReference type="EMBL" id="JAPDPI010000036">
    <property type="protein sequence ID" value="MCW3807065.1"/>
    <property type="molecule type" value="Genomic_DNA"/>
</dbReference>
<evidence type="ECO:0000313" key="2">
    <source>
        <dbReference type="EMBL" id="MCW3807065.1"/>
    </source>
</evidence>
<evidence type="ECO:0000259" key="1">
    <source>
        <dbReference type="Pfam" id="PF13304"/>
    </source>
</evidence>
<dbReference type="Proteomes" id="UP001207408">
    <property type="component" value="Unassembled WGS sequence"/>
</dbReference>
<comment type="caution">
    <text evidence="2">The sequence shown here is derived from an EMBL/GenBank/DDBJ whole genome shotgun (WGS) entry which is preliminary data.</text>
</comment>
<dbReference type="GO" id="GO:0005524">
    <property type="term" value="F:ATP binding"/>
    <property type="evidence" value="ECO:0007669"/>
    <property type="project" value="UniProtKB-KW"/>
</dbReference>
<dbReference type="Pfam" id="PF13304">
    <property type="entry name" value="AAA_21"/>
    <property type="match status" value="1"/>
</dbReference>
<gene>
    <name evidence="2" type="ORF">OM074_15615</name>
</gene>
<protein>
    <submittedName>
        <fullName evidence="2">ATP-binding protein</fullName>
    </submittedName>
</protein>
<dbReference type="SUPFAM" id="SSF52540">
    <property type="entry name" value="P-loop containing nucleoside triphosphate hydrolases"/>
    <property type="match status" value="1"/>
</dbReference>
<dbReference type="RefSeq" id="WP_301201103.1">
    <property type="nucleotide sequence ID" value="NZ_JAPDPI010000036.1"/>
</dbReference>
<reference evidence="2" key="1">
    <citation type="submission" date="2022-10" db="EMBL/GenBank/DDBJ databases">
        <authorList>
            <person name="Yu W.X."/>
        </authorList>
    </citation>
    <scope>NUCLEOTIDE SEQUENCE</scope>
    <source>
        <strain evidence="2">D04</strain>
    </source>
</reference>
<keyword evidence="3" id="KW-1185">Reference proteome</keyword>
<evidence type="ECO:0000313" key="3">
    <source>
        <dbReference type="Proteomes" id="UP001207408"/>
    </source>
</evidence>
<proteinExistence type="predicted"/>
<dbReference type="InterPro" id="IPR003959">
    <property type="entry name" value="ATPase_AAA_core"/>
</dbReference>
<dbReference type="PANTHER" id="PTHR40396:SF1">
    <property type="entry name" value="ATPASE AAA-TYPE CORE DOMAIN-CONTAINING PROTEIN"/>
    <property type="match status" value="1"/>
</dbReference>
<name>A0AAE3SKP1_9BACT</name>
<dbReference type="AlphaFoldDB" id="A0AAE3SKP1"/>
<accession>A0AAE3SKP1</accession>
<keyword evidence="2" id="KW-0547">Nucleotide-binding</keyword>
<dbReference type="InterPro" id="IPR027417">
    <property type="entry name" value="P-loop_NTPase"/>
</dbReference>
<keyword evidence="2" id="KW-0067">ATP-binding</keyword>